<accession>A0ABS9HXQ5</accession>
<protein>
    <submittedName>
        <fullName evidence="3">Uncharacterized protein</fullName>
    </submittedName>
</protein>
<evidence type="ECO:0000313" key="4">
    <source>
        <dbReference type="Proteomes" id="UP001430796"/>
    </source>
</evidence>
<keyword evidence="2" id="KW-0472">Membrane</keyword>
<sequence>MMPWLSLLLALAALAAAFKASSPGVLALWLLLSVLLMIGWVLGLLAQRVGSRSRDASYILDPAELQRMREQAEARRLAEQNSPPDTANQATDRSRAI</sequence>
<keyword evidence="2" id="KW-0812">Transmembrane</keyword>
<dbReference type="EMBL" id="JAKJPO010000019">
    <property type="protein sequence ID" value="MCF7223659.1"/>
    <property type="molecule type" value="Genomic_DNA"/>
</dbReference>
<comment type="caution">
    <text evidence="3">The sequence shown here is derived from an EMBL/GenBank/DDBJ whole genome shotgun (WGS) entry which is preliminary data.</text>
</comment>
<name>A0ABS9HXQ5_9GAMM</name>
<reference evidence="3 4" key="2">
    <citation type="submission" date="2022-01" db="EMBL/GenBank/DDBJ databases">
        <title>Lysobacter chinensis sp. nov., a bacterium isolated from cow dung compost.</title>
        <authorList>
            <person name="Liu Y."/>
        </authorList>
    </citation>
    <scope>NUCLEOTIDE SEQUENCE [LARGE SCALE GENOMIC DNA]</scope>
    <source>
        <strain evidence="3 4">TLK-CK17</strain>
    </source>
</reference>
<evidence type="ECO:0000313" key="3">
    <source>
        <dbReference type="EMBL" id="MCF7223659.1"/>
    </source>
</evidence>
<dbReference type="RefSeq" id="WP_237056800.1">
    <property type="nucleotide sequence ID" value="NZ_JAKJPO010000019.1"/>
</dbReference>
<gene>
    <name evidence="3" type="ORF">L3V18_18005</name>
</gene>
<proteinExistence type="predicted"/>
<reference evidence="3 4" key="3">
    <citation type="submission" date="2022-01" db="EMBL/GenBank/DDBJ databases">
        <authorList>
            <person name="Zhou L.Y."/>
        </authorList>
    </citation>
    <scope>NUCLEOTIDE SEQUENCE [LARGE SCALE GENOMIC DNA]</scope>
    <source>
        <strain evidence="3 4">TLK-CK17</strain>
    </source>
</reference>
<evidence type="ECO:0000256" key="1">
    <source>
        <dbReference type="SAM" id="MobiDB-lite"/>
    </source>
</evidence>
<reference evidence="4" key="1">
    <citation type="submission" date="2022-01" db="EMBL/GenBank/DDBJ databases">
        <title>Lysobacter chinensis sp. nov., a bacterium isolated from cow dung compost.</title>
        <authorList>
            <person name="Zhou L.Y."/>
        </authorList>
    </citation>
    <scope>NUCLEOTIDE SEQUENCE [LARGE SCALE GENOMIC DNA]</scope>
    <source>
        <strain evidence="4">TLK-CK17</strain>
    </source>
</reference>
<evidence type="ECO:0000256" key="2">
    <source>
        <dbReference type="SAM" id="Phobius"/>
    </source>
</evidence>
<keyword evidence="4" id="KW-1185">Reference proteome</keyword>
<keyword evidence="2" id="KW-1133">Transmembrane helix</keyword>
<feature type="transmembrane region" description="Helical" evidence="2">
    <location>
        <begin position="27"/>
        <end position="46"/>
    </location>
</feature>
<organism evidence="3 4">
    <name type="scientific">Marilutibacter chinensis</name>
    <dbReference type="NCBI Taxonomy" id="2912247"/>
    <lineage>
        <taxon>Bacteria</taxon>
        <taxon>Pseudomonadati</taxon>
        <taxon>Pseudomonadota</taxon>
        <taxon>Gammaproteobacteria</taxon>
        <taxon>Lysobacterales</taxon>
        <taxon>Lysobacteraceae</taxon>
        <taxon>Marilutibacter</taxon>
    </lineage>
</organism>
<feature type="region of interest" description="Disordered" evidence="1">
    <location>
        <begin position="71"/>
        <end position="97"/>
    </location>
</feature>
<dbReference type="Proteomes" id="UP001430796">
    <property type="component" value="Unassembled WGS sequence"/>
</dbReference>
<feature type="compositionally biased region" description="Polar residues" evidence="1">
    <location>
        <begin position="79"/>
        <end position="91"/>
    </location>
</feature>